<feature type="coiled-coil region" evidence="16">
    <location>
        <begin position="217"/>
        <end position="269"/>
    </location>
</feature>
<dbReference type="Proteomes" id="UP000196573">
    <property type="component" value="Unassembled WGS sequence"/>
</dbReference>
<evidence type="ECO:0000256" key="13">
    <source>
        <dbReference type="ARBA" id="ARBA00023136"/>
    </source>
</evidence>
<evidence type="ECO:0000256" key="3">
    <source>
        <dbReference type="ARBA" id="ARBA00012438"/>
    </source>
</evidence>
<keyword evidence="9 23" id="KW-0418">Kinase</keyword>
<feature type="modified residue" description="Phosphohistidine" evidence="14">
    <location>
        <position position="857"/>
    </location>
</feature>
<proteinExistence type="predicted"/>
<dbReference type="EC" id="2.7.13.3" evidence="3"/>
<dbReference type="PROSITE" id="PS50109">
    <property type="entry name" value="HIS_KIN"/>
    <property type="match status" value="1"/>
</dbReference>
<evidence type="ECO:0000256" key="6">
    <source>
        <dbReference type="ARBA" id="ARBA00022679"/>
    </source>
</evidence>
<dbReference type="Gene3D" id="3.30.565.10">
    <property type="entry name" value="Histidine kinase-like ATPase, C-terminal domain"/>
    <property type="match status" value="1"/>
</dbReference>
<dbReference type="SUPFAM" id="SSF47384">
    <property type="entry name" value="Homodimeric domain of signal transducing histidine kinase"/>
    <property type="match status" value="1"/>
</dbReference>
<dbReference type="Gene3D" id="6.10.340.10">
    <property type="match status" value="1"/>
</dbReference>
<dbReference type="Pfam" id="PF00512">
    <property type="entry name" value="HisKA"/>
    <property type="match status" value="1"/>
</dbReference>
<dbReference type="InterPro" id="IPR036641">
    <property type="entry name" value="HPT_dom_sf"/>
</dbReference>
<evidence type="ECO:0000313" key="24">
    <source>
        <dbReference type="Proteomes" id="UP000196573"/>
    </source>
</evidence>
<dbReference type="SMART" id="SM00073">
    <property type="entry name" value="HPT"/>
    <property type="match status" value="1"/>
</dbReference>
<evidence type="ECO:0000256" key="1">
    <source>
        <dbReference type="ARBA" id="ARBA00000085"/>
    </source>
</evidence>
<keyword evidence="11 18" id="KW-1133">Transmembrane helix</keyword>
<keyword evidence="10" id="KW-0067">ATP-binding</keyword>
<keyword evidence="13 18" id="KW-0472">Membrane</keyword>
<dbReference type="InterPro" id="IPR036097">
    <property type="entry name" value="HisK_dim/P_sf"/>
</dbReference>
<dbReference type="SUPFAM" id="SSF52172">
    <property type="entry name" value="CheY-like"/>
    <property type="match status" value="1"/>
</dbReference>
<evidence type="ECO:0000256" key="4">
    <source>
        <dbReference type="ARBA" id="ARBA00022475"/>
    </source>
</evidence>
<evidence type="ECO:0000256" key="17">
    <source>
        <dbReference type="SAM" id="MobiDB-lite"/>
    </source>
</evidence>
<accession>A0A1X7APN9</accession>
<evidence type="ECO:0000256" key="16">
    <source>
        <dbReference type="SAM" id="Coils"/>
    </source>
</evidence>
<dbReference type="Pfam" id="PF02518">
    <property type="entry name" value="HATPase_c"/>
    <property type="match status" value="1"/>
</dbReference>
<feature type="domain" description="Response regulatory" evidence="20">
    <location>
        <begin position="656"/>
        <end position="773"/>
    </location>
</feature>
<evidence type="ECO:0000256" key="18">
    <source>
        <dbReference type="SAM" id="Phobius"/>
    </source>
</evidence>
<dbReference type="InterPro" id="IPR005467">
    <property type="entry name" value="His_kinase_dom"/>
</dbReference>
<dbReference type="Pfam" id="PF00072">
    <property type="entry name" value="Response_reg"/>
    <property type="match status" value="1"/>
</dbReference>
<dbReference type="InterPro" id="IPR003594">
    <property type="entry name" value="HATPase_dom"/>
</dbReference>
<keyword evidence="16" id="KW-0175">Coiled coil</keyword>
<evidence type="ECO:0000256" key="8">
    <source>
        <dbReference type="ARBA" id="ARBA00022741"/>
    </source>
</evidence>
<dbReference type="FunFam" id="3.30.565.10:FF:000010">
    <property type="entry name" value="Sensor histidine kinase RcsC"/>
    <property type="match status" value="1"/>
</dbReference>
<dbReference type="RefSeq" id="WP_087112521.1">
    <property type="nucleotide sequence ID" value="NZ_CBCSCN010000005.1"/>
</dbReference>
<keyword evidence="5 15" id="KW-0597">Phosphoprotein</keyword>
<dbReference type="CDD" id="cd00082">
    <property type="entry name" value="HisKA"/>
    <property type="match status" value="1"/>
</dbReference>
<gene>
    <name evidence="23" type="primary">barA_3</name>
    <name evidence="23" type="ORF">EHSB41UT_03873</name>
</gene>
<evidence type="ECO:0000256" key="14">
    <source>
        <dbReference type="PROSITE-ProRule" id="PRU00110"/>
    </source>
</evidence>
<dbReference type="GO" id="GO:0005886">
    <property type="term" value="C:plasma membrane"/>
    <property type="evidence" value="ECO:0007669"/>
    <property type="project" value="UniProtKB-SubCell"/>
</dbReference>
<dbReference type="Gene3D" id="3.40.50.2300">
    <property type="match status" value="1"/>
</dbReference>
<dbReference type="PROSITE" id="PS50894">
    <property type="entry name" value="HPT"/>
    <property type="match status" value="1"/>
</dbReference>
<dbReference type="CDD" id="cd17546">
    <property type="entry name" value="REC_hyHK_CKI1_RcsC-like"/>
    <property type="match status" value="1"/>
</dbReference>
<feature type="domain" description="HPt" evidence="22">
    <location>
        <begin position="818"/>
        <end position="919"/>
    </location>
</feature>
<dbReference type="Gene3D" id="1.20.120.160">
    <property type="entry name" value="HPT domain"/>
    <property type="match status" value="1"/>
</dbReference>
<feature type="domain" description="HAMP" evidence="21">
    <location>
        <begin position="180"/>
        <end position="232"/>
    </location>
</feature>
<dbReference type="SMART" id="SM00387">
    <property type="entry name" value="HATPase_c"/>
    <property type="match status" value="1"/>
</dbReference>
<dbReference type="PANTHER" id="PTHR45339:SF1">
    <property type="entry name" value="HYBRID SIGNAL TRANSDUCTION HISTIDINE KINASE J"/>
    <property type="match status" value="1"/>
</dbReference>
<evidence type="ECO:0000256" key="7">
    <source>
        <dbReference type="ARBA" id="ARBA00022692"/>
    </source>
</evidence>
<comment type="subcellular location">
    <subcellularLocation>
        <location evidence="2">Cell membrane</location>
        <topology evidence="2">Multi-pass membrane protein</topology>
    </subcellularLocation>
</comment>
<evidence type="ECO:0000313" key="23">
    <source>
        <dbReference type="EMBL" id="SMA50082.1"/>
    </source>
</evidence>
<dbReference type="InterPro" id="IPR001789">
    <property type="entry name" value="Sig_transdc_resp-reg_receiver"/>
</dbReference>
<name>A0A1X7APN9_9GAMM</name>
<dbReference type="PANTHER" id="PTHR45339">
    <property type="entry name" value="HYBRID SIGNAL TRANSDUCTION HISTIDINE KINASE J"/>
    <property type="match status" value="1"/>
</dbReference>
<dbReference type="OrthoDB" id="9797243at2"/>
<dbReference type="SMART" id="SM00448">
    <property type="entry name" value="REC"/>
    <property type="match status" value="1"/>
</dbReference>
<dbReference type="SUPFAM" id="SSF55874">
    <property type="entry name" value="ATPase domain of HSP90 chaperone/DNA topoisomerase II/histidine kinase"/>
    <property type="match status" value="1"/>
</dbReference>
<dbReference type="InterPro" id="IPR003660">
    <property type="entry name" value="HAMP_dom"/>
</dbReference>
<evidence type="ECO:0000259" key="22">
    <source>
        <dbReference type="PROSITE" id="PS50894"/>
    </source>
</evidence>
<dbReference type="Pfam" id="PF01627">
    <property type="entry name" value="Hpt"/>
    <property type="match status" value="1"/>
</dbReference>
<evidence type="ECO:0000256" key="15">
    <source>
        <dbReference type="PROSITE-ProRule" id="PRU00169"/>
    </source>
</evidence>
<comment type="catalytic activity">
    <reaction evidence="1">
        <text>ATP + protein L-histidine = ADP + protein N-phospho-L-histidine.</text>
        <dbReference type="EC" id="2.7.13.3"/>
    </reaction>
</comment>
<dbReference type="AlphaFoldDB" id="A0A1X7APN9"/>
<dbReference type="SMART" id="SM00388">
    <property type="entry name" value="HisKA"/>
    <property type="match status" value="1"/>
</dbReference>
<evidence type="ECO:0000256" key="5">
    <source>
        <dbReference type="ARBA" id="ARBA00022553"/>
    </source>
</evidence>
<dbReference type="PROSITE" id="PS50110">
    <property type="entry name" value="RESPONSE_REGULATORY"/>
    <property type="match status" value="1"/>
</dbReference>
<dbReference type="CDD" id="cd00088">
    <property type="entry name" value="HPT"/>
    <property type="match status" value="1"/>
</dbReference>
<dbReference type="GO" id="GO:0000155">
    <property type="term" value="F:phosphorelay sensor kinase activity"/>
    <property type="evidence" value="ECO:0007669"/>
    <property type="project" value="InterPro"/>
</dbReference>
<evidence type="ECO:0000259" key="19">
    <source>
        <dbReference type="PROSITE" id="PS50109"/>
    </source>
</evidence>
<dbReference type="InterPro" id="IPR011006">
    <property type="entry name" value="CheY-like_superfamily"/>
</dbReference>
<evidence type="ECO:0000256" key="11">
    <source>
        <dbReference type="ARBA" id="ARBA00022989"/>
    </source>
</evidence>
<dbReference type="InterPro" id="IPR036890">
    <property type="entry name" value="HATPase_C_sf"/>
</dbReference>
<keyword evidence="6 23" id="KW-0808">Transferase</keyword>
<evidence type="ECO:0000256" key="2">
    <source>
        <dbReference type="ARBA" id="ARBA00004651"/>
    </source>
</evidence>
<dbReference type="InterPro" id="IPR003661">
    <property type="entry name" value="HisK_dim/P_dom"/>
</dbReference>
<dbReference type="Gene3D" id="1.10.287.130">
    <property type="match status" value="1"/>
</dbReference>
<organism evidence="23 24">
    <name type="scientific">Parendozoicomonas haliclonae</name>
    <dbReference type="NCBI Taxonomy" id="1960125"/>
    <lineage>
        <taxon>Bacteria</taxon>
        <taxon>Pseudomonadati</taxon>
        <taxon>Pseudomonadota</taxon>
        <taxon>Gammaproteobacteria</taxon>
        <taxon>Oceanospirillales</taxon>
        <taxon>Endozoicomonadaceae</taxon>
        <taxon>Parendozoicomonas</taxon>
    </lineage>
</organism>
<dbReference type="GO" id="GO:0005524">
    <property type="term" value="F:ATP binding"/>
    <property type="evidence" value="ECO:0007669"/>
    <property type="project" value="UniProtKB-KW"/>
</dbReference>
<dbReference type="PROSITE" id="PS50885">
    <property type="entry name" value="HAMP"/>
    <property type="match status" value="1"/>
</dbReference>
<feature type="transmembrane region" description="Helical" evidence="18">
    <location>
        <begin position="156"/>
        <end position="179"/>
    </location>
</feature>
<dbReference type="CDD" id="cd16922">
    <property type="entry name" value="HATPase_EvgS-ArcB-TorS-like"/>
    <property type="match status" value="1"/>
</dbReference>
<feature type="region of interest" description="Disordered" evidence="17">
    <location>
        <begin position="783"/>
        <end position="808"/>
    </location>
</feature>
<feature type="modified residue" description="4-aspartylphosphate" evidence="15">
    <location>
        <position position="705"/>
    </location>
</feature>
<dbReference type="EMBL" id="FWPT01000010">
    <property type="protein sequence ID" value="SMA50082.1"/>
    <property type="molecule type" value="Genomic_DNA"/>
</dbReference>
<keyword evidence="12" id="KW-0902">Two-component regulatory system</keyword>
<keyword evidence="8" id="KW-0547">Nucleotide-binding</keyword>
<dbReference type="InterPro" id="IPR008207">
    <property type="entry name" value="Sig_transdc_His_kin_Hpt_dom"/>
</dbReference>
<evidence type="ECO:0000259" key="21">
    <source>
        <dbReference type="PROSITE" id="PS50885"/>
    </source>
</evidence>
<keyword evidence="24" id="KW-1185">Reference proteome</keyword>
<keyword evidence="7 18" id="KW-0812">Transmembrane</keyword>
<dbReference type="InterPro" id="IPR004358">
    <property type="entry name" value="Sig_transdc_His_kin-like_C"/>
</dbReference>
<sequence>MHNMYKGLKNRVLRAGLIPVALLTITLCLLSGILAFFQTKADFEQQSLINSKQLALIISHSLSHNDKELTQTILRTSLQLKGMESLRITDEGDNALFESGIPMLPAIASPQTRSYVVDLDDHLLITVPVSTGESAPALWLEAGFNKQEILLSRYQWLLIIITISVLSLMLATIALLRLANSLSFPLERITSQIGQLDLYNLQMRLPADSNNDFVPLKRHLNHLLARMQIRYRDMKDEVERAAAEIQQNMETLELKNAELDISRKNAIEASQSKSMFLANISHEMHTPLNSIVGYCGLLEKTQLESLQREHLRTLQTSAECLKAIISDILDFSKIEAGKLHLEHAPFNLRTVVDEALAMNSPSAQEKKLELATVFYPGTPVFLLGDSNRLKQVISNLLSNAIKFTEQGSVAIEVNCIQKRNEMAELRISVKDTGIGISDTEGHKLFQAFSQVDSSLSRNRDGTGLGLVICKNLVAQMQGEIDFTSHAGEGSCFWFTANLAIDHKSEALHQSTRTDHLSGIAIVCEPREWSRLAIVRQLEDLGFEPHCLDTDSMFNSSRLSILKQASLFVVGVHQEDSQSTITEVAPYIDTNARLLLLGDPQHIEDLNYLTGTNTRILPFPLMQEQLLESLCTLFGEDQVDCTQKPEQTPQELSNDTRILAVDDNPPNLKLLKIMLEDLGVQVDTANSGYKAVEYAQQHDYDLIFMDIQMPGMNGVEACQKIRQQEQGEKNIPIIALTAHAMMDEKSRLLEEDFDAYLTKPVSEQQLLHTISHWTQPLSAGQTLSLFPGDSSADEKQQKAGTTSSSPVDMEEGITLAGGRKALAEELLSMILETLPENRESIAALHQQEHFVELQEVIHKLHGAARYCGVPDLRDACRESEILLKKKKLSELEDSIHVLNQEIDRLLIWQARFMPARQDKQTSHDTESIEELESQA</sequence>
<dbReference type="PRINTS" id="PR00344">
    <property type="entry name" value="BCTRLSENSOR"/>
</dbReference>
<evidence type="ECO:0000256" key="9">
    <source>
        <dbReference type="ARBA" id="ARBA00022777"/>
    </source>
</evidence>
<reference evidence="23 24" key="1">
    <citation type="submission" date="2017-03" db="EMBL/GenBank/DDBJ databases">
        <authorList>
            <person name="Afonso C.L."/>
            <person name="Miller P.J."/>
            <person name="Scott M.A."/>
            <person name="Spackman E."/>
            <person name="Goraichik I."/>
            <person name="Dimitrov K.M."/>
            <person name="Suarez D.L."/>
            <person name="Swayne D.E."/>
        </authorList>
    </citation>
    <scope>NUCLEOTIDE SEQUENCE [LARGE SCALE GENOMIC DNA]</scope>
    <source>
        <strain evidence="23">SB41UT1</strain>
    </source>
</reference>
<evidence type="ECO:0000256" key="12">
    <source>
        <dbReference type="ARBA" id="ARBA00023012"/>
    </source>
</evidence>
<dbReference type="SUPFAM" id="SSF47226">
    <property type="entry name" value="Histidine-containing phosphotransfer domain, HPT domain"/>
    <property type="match status" value="1"/>
</dbReference>
<feature type="transmembrane region" description="Helical" evidence="18">
    <location>
        <begin position="12"/>
        <end position="37"/>
    </location>
</feature>
<feature type="domain" description="Histidine kinase" evidence="19">
    <location>
        <begin position="279"/>
        <end position="500"/>
    </location>
</feature>
<evidence type="ECO:0000256" key="10">
    <source>
        <dbReference type="ARBA" id="ARBA00022840"/>
    </source>
</evidence>
<protein>
    <recommendedName>
        <fullName evidence="3">histidine kinase</fullName>
        <ecNumber evidence="3">2.7.13.3</ecNumber>
    </recommendedName>
</protein>
<keyword evidence="4" id="KW-1003">Cell membrane</keyword>
<evidence type="ECO:0000259" key="20">
    <source>
        <dbReference type="PROSITE" id="PS50110"/>
    </source>
</evidence>